<feature type="region of interest" description="Disordered" evidence="5">
    <location>
        <begin position="468"/>
        <end position="517"/>
    </location>
</feature>
<dbReference type="SMART" id="SM00385">
    <property type="entry name" value="CYCLIN"/>
    <property type="match status" value="2"/>
</dbReference>
<organism evidence="7 8">
    <name type="scientific">Phialophora macrospora</name>
    <dbReference type="NCBI Taxonomy" id="1851006"/>
    <lineage>
        <taxon>Eukaryota</taxon>
        <taxon>Fungi</taxon>
        <taxon>Dikarya</taxon>
        <taxon>Ascomycota</taxon>
        <taxon>Pezizomycotina</taxon>
        <taxon>Eurotiomycetes</taxon>
        <taxon>Chaetothyriomycetidae</taxon>
        <taxon>Chaetothyriales</taxon>
        <taxon>Herpotrichiellaceae</taxon>
        <taxon>Phialophora</taxon>
    </lineage>
</organism>
<dbReference type="Proteomes" id="UP000054266">
    <property type="component" value="Unassembled WGS sequence"/>
</dbReference>
<dbReference type="PANTHER" id="PTHR10026">
    <property type="entry name" value="CYCLIN"/>
    <property type="match status" value="1"/>
</dbReference>
<keyword evidence="4" id="KW-0195">Cyclin</keyword>
<dbReference type="GO" id="GO:0016538">
    <property type="term" value="F:cyclin-dependent protein serine/threonine kinase regulator activity"/>
    <property type="evidence" value="ECO:0007669"/>
    <property type="project" value="InterPro"/>
</dbReference>
<keyword evidence="8" id="KW-1185">Reference proteome</keyword>
<evidence type="ECO:0000256" key="4">
    <source>
        <dbReference type="RuleBase" id="RU000383"/>
    </source>
</evidence>
<feature type="compositionally biased region" description="Polar residues" evidence="5">
    <location>
        <begin position="57"/>
        <end position="69"/>
    </location>
</feature>
<comment type="function">
    <text evidence="3">Component of the SRB8-11 complex. The SRB8-11 complex is a regulatory module of the Mediator complex which is itself involved in regulation of basal and activated RNA polymerase II-dependent transcription. The SRB8-11 complex may be involved in the transcriptional repression of a subset of genes regulated by Mediator. It may inhibit the association of the Mediator complex with RNA polymerase II to form the holoenzyme complex. The SRB8-11 complex phosphorylates the C-terminal domain (CTD) of the largest subunit of RNA polymerase II.</text>
</comment>
<feature type="compositionally biased region" description="Low complexity" evidence="5">
    <location>
        <begin position="481"/>
        <end position="496"/>
    </location>
</feature>
<dbReference type="SUPFAM" id="SSF47954">
    <property type="entry name" value="Cyclin-like"/>
    <property type="match status" value="2"/>
</dbReference>
<dbReference type="Pfam" id="PF00134">
    <property type="entry name" value="Cyclin_N"/>
    <property type="match status" value="1"/>
</dbReference>
<dbReference type="CDD" id="cd20546">
    <property type="entry name" value="CYCLIN_SpCG1C_ScCTK2-like_rpt2"/>
    <property type="match status" value="1"/>
</dbReference>
<dbReference type="STRING" id="5601.A0A0D2DIY5"/>
<evidence type="ECO:0000256" key="5">
    <source>
        <dbReference type="SAM" id="MobiDB-lite"/>
    </source>
</evidence>
<evidence type="ECO:0000259" key="6">
    <source>
        <dbReference type="SMART" id="SM00385"/>
    </source>
</evidence>
<protein>
    <recommendedName>
        <fullName evidence="2">RNA polymerase II holoenzyme cyclin-like subunit</fullName>
    </recommendedName>
</protein>
<dbReference type="FunFam" id="1.10.472.10:FF:000073">
    <property type="entry name" value="C-type cyclin"/>
    <property type="match status" value="1"/>
</dbReference>
<dbReference type="HOGENOM" id="CLU_038278_1_0_1"/>
<feature type="domain" description="Cyclin-like" evidence="6">
    <location>
        <begin position="196"/>
        <end position="295"/>
    </location>
</feature>
<name>A0A0D2DIY5_9EURO</name>
<dbReference type="FunFam" id="1.10.472.10:FF:000101">
    <property type="entry name" value="Cyclin, putative"/>
    <property type="match status" value="1"/>
</dbReference>
<evidence type="ECO:0000313" key="8">
    <source>
        <dbReference type="Proteomes" id="UP000054266"/>
    </source>
</evidence>
<comment type="similarity">
    <text evidence="1">Belongs to the cyclin family. Cyclin C subfamily.</text>
</comment>
<reference evidence="7 8" key="1">
    <citation type="submission" date="2015-01" db="EMBL/GenBank/DDBJ databases">
        <title>The Genome Sequence of Capronia semiimmersa CBS27337.</title>
        <authorList>
            <consortium name="The Broad Institute Genomics Platform"/>
            <person name="Cuomo C."/>
            <person name="de Hoog S."/>
            <person name="Gorbushina A."/>
            <person name="Stielow B."/>
            <person name="Teixiera M."/>
            <person name="Abouelleil A."/>
            <person name="Chapman S.B."/>
            <person name="Priest M."/>
            <person name="Young S.K."/>
            <person name="Wortman J."/>
            <person name="Nusbaum C."/>
            <person name="Birren B."/>
        </authorList>
    </citation>
    <scope>NUCLEOTIDE SEQUENCE [LARGE SCALE GENOMIC DNA]</scope>
    <source>
        <strain evidence="7 8">CBS 27337</strain>
    </source>
</reference>
<evidence type="ECO:0000256" key="1">
    <source>
        <dbReference type="ARBA" id="ARBA00008638"/>
    </source>
</evidence>
<dbReference type="InterPro" id="IPR043198">
    <property type="entry name" value="Cyclin/Ssn8"/>
</dbReference>
<dbReference type="EMBL" id="KN846963">
    <property type="protein sequence ID" value="KIW62332.1"/>
    <property type="molecule type" value="Genomic_DNA"/>
</dbReference>
<feature type="compositionally biased region" description="Low complexity" evidence="5">
    <location>
        <begin position="32"/>
        <end position="44"/>
    </location>
</feature>
<evidence type="ECO:0000256" key="3">
    <source>
        <dbReference type="ARBA" id="ARBA00025278"/>
    </source>
</evidence>
<dbReference type="GO" id="GO:0006357">
    <property type="term" value="P:regulation of transcription by RNA polymerase II"/>
    <property type="evidence" value="ECO:0007669"/>
    <property type="project" value="InterPro"/>
</dbReference>
<gene>
    <name evidence="7" type="ORF">PV04_10513</name>
</gene>
<sequence length="553" mass="61336">MSSPFHDGMPYKMVEMDEAVGTGETSVRNSSRESSISPLSLPPRIDQPSEATHTDTDSVSEANLQRTGRNPNLVVKLSCTERTLYKSETSTSPTLPRDIECECGGISPHYHSRGRLHDEMNGTHPPIGPRGEVNNAATASPATASSGGLVPKRPGALANYVQVAKSYVFEQEIQNCLRENGVSQAREDNIRLAGVLWIDNVRRALKLPVRTFNTAVVYYHKFRLQHSDGEYSFVDASAAALFAACKIEDTLKKSRDILCAAHNLKAPRNEQLSPDDQVFEHHSRTIIGLERLMLEASGFDFRNRHPQDFLIKLLKHYGFQKTSPVVKLAYRISLDLYRTWAPVKQTTAVMAFACLELAGRLLGEEFEPVWQGQDYAEWRVERGMVMETLLDLLELYTHHRNQSVIGPEFPVDRFLEVRIPLNQESVEKKIPRFTAWVETDDEDEAANGVNGVNGAKKNFNVNVSVNASVSPRDVTSPRRGSANPNTNTSTNAVPGASGSGSGAATGDTRPVPSAVIGVRQRVGERGREGTVRFILNPDREREEKEIVDLFMNP</sequence>
<dbReference type="InterPro" id="IPR013763">
    <property type="entry name" value="Cyclin-like_dom"/>
</dbReference>
<dbReference type="Gene3D" id="1.10.472.10">
    <property type="entry name" value="Cyclin-like"/>
    <property type="match status" value="2"/>
</dbReference>
<dbReference type="InterPro" id="IPR036915">
    <property type="entry name" value="Cyclin-like_sf"/>
</dbReference>
<evidence type="ECO:0000313" key="7">
    <source>
        <dbReference type="EMBL" id="KIW62332.1"/>
    </source>
</evidence>
<accession>A0A0D2DIY5</accession>
<feature type="domain" description="Cyclin-like" evidence="6">
    <location>
        <begin position="308"/>
        <end position="394"/>
    </location>
</feature>
<proteinExistence type="inferred from homology"/>
<dbReference type="AlphaFoldDB" id="A0A0D2DIY5"/>
<evidence type="ECO:0000256" key="2">
    <source>
        <dbReference type="ARBA" id="ARBA00014912"/>
    </source>
</evidence>
<feature type="region of interest" description="Disordered" evidence="5">
    <location>
        <begin position="1"/>
        <end position="69"/>
    </location>
</feature>
<dbReference type="InterPro" id="IPR006671">
    <property type="entry name" value="Cyclin_N"/>
</dbReference>